<dbReference type="PhylomeDB" id="A0A060T1V2"/>
<dbReference type="InterPro" id="IPR004841">
    <property type="entry name" value="AA-permease/SLC12A_dom"/>
</dbReference>
<feature type="region of interest" description="Disordered" evidence="7">
    <location>
        <begin position="910"/>
        <end position="971"/>
    </location>
</feature>
<dbReference type="GO" id="GO:0034486">
    <property type="term" value="P:vacuolar transmembrane transport"/>
    <property type="evidence" value="ECO:0007669"/>
    <property type="project" value="TreeGrafter"/>
</dbReference>
<dbReference type="Pfam" id="PF03522">
    <property type="entry name" value="SLC12"/>
    <property type="match status" value="1"/>
</dbReference>
<dbReference type="PANTHER" id="PTHR11827">
    <property type="entry name" value="SOLUTE CARRIER FAMILY 12, CATION COTRANSPORTERS"/>
    <property type="match status" value="1"/>
</dbReference>
<dbReference type="FunFam" id="1.20.1740.10:FF:000013">
    <property type="entry name" value="Solute carrier family 12 member"/>
    <property type="match status" value="1"/>
</dbReference>
<dbReference type="AlphaFoldDB" id="A0A060T1V2"/>
<keyword evidence="3" id="KW-0813">Transport</keyword>
<dbReference type="GO" id="GO:0055075">
    <property type="term" value="P:potassium ion homeostasis"/>
    <property type="evidence" value="ECO:0007669"/>
    <property type="project" value="TreeGrafter"/>
</dbReference>
<feature type="transmembrane region" description="Helical" evidence="8">
    <location>
        <begin position="53"/>
        <end position="74"/>
    </location>
</feature>
<reference evidence="11" key="2">
    <citation type="submission" date="2014-06" db="EMBL/GenBank/DDBJ databases">
        <title>The complete genome of Blastobotrys (Arxula) adeninivorans LS3 - a yeast of biotechnological interest.</title>
        <authorList>
            <person name="Kunze G."/>
            <person name="Gaillardin C."/>
            <person name="Czernicka M."/>
            <person name="Durrens P."/>
            <person name="Martin T."/>
            <person name="Boer E."/>
            <person name="Gabaldon T."/>
            <person name="Cruz J."/>
            <person name="Talla E."/>
            <person name="Marck C."/>
            <person name="Goffeau A."/>
            <person name="Barbe V."/>
            <person name="Baret P."/>
            <person name="Baronian K."/>
            <person name="Beier S."/>
            <person name="Bleykasten C."/>
            <person name="Bode R."/>
            <person name="Casaregola S."/>
            <person name="Despons L."/>
            <person name="Fairhead C."/>
            <person name="Giersberg M."/>
            <person name="Gierski P."/>
            <person name="Hahnel U."/>
            <person name="Hartmann A."/>
            <person name="Jankowska D."/>
            <person name="Jubin C."/>
            <person name="Jung P."/>
            <person name="Lafontaine I."/>
            <person name="Leh-Louis V."/>
            <person name="Lemaire M."/>
            <person name="Marcet-Houben M."/>
            <person name="Mascher M."/>
            <person name="Morel G."/>
            <person name="Richard G.-F."/>
            <person name="Riechen J."/>
            <person name="Sacerdot C."/>
            <person name="Sarkar A."/>
            <person name="Savel G."/>
            <person name="Schacherer J."/>
            <person name="Sherman D."/>
            <person name="Straub M.-L."/>
            <person name="Stein N."/>
            <person name="Thierry A."/>
            <person name="Trautwein-Schult A."/>
            <person name="Westhof E."/>
            <person name="Worch S."/>
            <person name="Dujon B."/>
            <person name="Souciet J.-L."/>
            <person name="Wincker P."/>
            <person name="Scholz U."/>
            <person name="Neuveglise N."/>
        </authorList>
    </citation>
    <scope>NUCLEOTIDE SEQUENCE</scope>
    <source>
        <strain evidence="11">LS3</strain>
    </source>
</reference>
<feature type="transmembrane region" description="Helical" evidence="8">
    <location>
        <begin position="306"/>
        <end position="326"/>
    </location>
</feature>
<organism evidence="11">
    <name type="scientific">Blastobotrys adeninivorans</name>
    <name type="common">Yeast</name>
    <name type="synonym">Arxula adeninivorans</name>
    <dbReference type="NCBI Taxonomy" id="409370"/>
    <lineage>
        <taxon>Eukaryota</taxon>
        <taxon>Fungi</taxon>
        <taxon>Dikarya</taxon>
        <taxon>Ascomycota</taxon>
        <taxon>Saccharomycotina</taxon>
        <taxon>Dipodascomycetes</taxon>
        <taxon>Dipodascales</taxon>
        <taxon>Trichomonascaceae</taxon>
        <taxon>Blastobotrys</taxon>
    </lineage>
</organism>
<evidence type="ECO:0000256" key="3">
    <source>
        <dbReference type="ARBA" id="ARBA00022448"/>
    </source>
</evidence>
<name>A0A060T1V2_BLAAD</name>
<feature type="compositionally biased region" description="Polar residues" evidence="7">
    <location>
        <begin position="927"/>
        <end position="943"/>
    </location>
</feature>
<dbReference type="EMBL" id="HG937693">
    <property type="protein sequence ID" value="CDP34938.1"/>
    <property type="molecule type" value="Genomic_DNA"/>
</dbReference>
<feature type="transmembrane region" description="Helical" evidence="8">
    <location>
        <begin position="458"/>
        <end position="477"/>
    </location>
</feature>
<evidence type="ECO:0000259" key="9">
    <source>
        <dbReference type="Pfam" id="PF00324"/>
    </source>
</evidence>
<dbReference type="GO" id="GO:0015379">
    <property type="term" value="F:potassium:chloride symporter activity"/>
    <property type="evidence" value="ECO:0007669"/>
    <property type="project" value="TreeGrafter"/>
</dbReference>
<evidence type="ECO:0000256" key="8">
    <source>
        <dbReference type="SAM" id="Phobius"/>
    </source>
</evidence>
<dbReference type="Gene3D" id="1.20.1740.10">
    <property type="entry name" value="Amino acid/polyamine transporter I"/>
    <property type="match status" value="1"/>
</dbReference>
<sequence length="1270" mass="139399">MSARVSFNDEALLSSQKCSEELSGRGAPQRLGRSITQAEMEHPPPPGSGASKFGTFSGVYIPTALNVLSILMFLRFGFIIGQAGILGTLFLLVLSYSIGLLTTLSLSAISTNGTVRGGGAYYMISRSLGPEFGGSIGVVFYVGQLLNTGLNISGFFEPLIANFGEESGVVSSTLPESTGFRLLYGTGLLLLCTAVSSVGSALFTKSGKILFVLLHLSILSIPLSLLFVKPYADATYDYAWYTGVSFSTFKQNLLPHFTKGAAGSQVKTRETFQDMFGILFPATSGIMAGASMSGDLRKPSKSIPKGTLWGIASTFSLYVLVILAIGCSVSRELLHKDVQILEDINISPYIILVGELSTSLYSSLVGILGCSKLLQAISRDQILPFSEFFSKGSGTGDNPVRALVCTYILTQFTLLFDINQIAVFITMAYLMTFVVMNLACFLLRIASAPNFRPSFRYFNSYTAGGGAIACVVAMFVADGVSASAMIMVLIALFLVIHYIAPQKPWGDVSQSLIYHQVRKYLLRLRQDHVKFWRPQILLLVDDPRTSWSLMQFCNHLKKGGLYILGHVIVTDDFQNSYPEIKKQQDAWEKLRAMSNIKGFVQIAAASDVAWGARNVYMGSGLGGMKPNITVLGFYEKRNHQHDPNGIPSGQGAIDVEHLPTDVCRKEPSISVAKWVQIIEDLITMHANVAVAKGFPTIEMPSSSLAEKKGYIDLYPIQMSAHIVDEEGRLRALTTNFDTYTLILQMGAILRTVPAWKENHDLRVVVFVEFQQDVESERSRIKLLLEKLRIKATVKVICLSSGKVPTYETIIHGAPDYSGRVSKLLGEDDWWQDLQKAREEWSGECEELPPRVVGNLLNVGDENVIAAKKLKEVIKQRKRKHAMSSLRRLGVALRLQTNRLSRKELQMATSGYYDESNSDSETEWERNSGYSSRNRSKFPSSASSFIDDVDNGSIPPRPRPRGLSISEAKLSPTNDRNLIKSVLDSSEVNTPMVQTPKVETPRAASGSTSVDYFDLPRKQDWDTTPKHSPRASIDETQAHVRPSMMRTTSQLLEVNATKRAEKSPVLGPVPAKNVPLMKTLSRSSSTADLTRARKLKPHFSGLAIPQTRVLENADDSRRTIMFEDSAHSGGQTPVRTPTREANERTALLGGEASQSYGSKGKDKDKSNGDQNGINSNVDDKKPENGDDDKEDLYLSFNDLPAKAQLVVLNDIMRTASHDSAVIFSTLPAPSPGTYKSESESKDYVAGLELWCDGLPPVLLLHSQSMTVTTAL</sequence>
<keyword evidence="5 8" id="KW-1133">Transmembrane helix</keyword>
<accession>A0A060T1V2</accession>
<evidence type="ECO:0000259" key="10">
    <source>
        <dbReference type="Pfam" id="PF03522"/>
    </source>
</evidence>
<keyword evidence="6 8" id="KW-0472">Membrane</keyword>
<keyword evidence="4 8" id="KW-0812">Transmembrane</keyword>
<evidence type="ECO:0000256" key="7">
    <source>
        <dbReference type="SAM" id="MobiDB-lite"/>
    </source>
</evidence>
<gene>
    <name evidence="11" type="ORF">GNLVRS02_ARAD1C23914g</name>
</gene>
<protein>
    <submittedName>
        <fullName evidence="11">ARAD1C23914p</fullName>
    </submittedName>
</protein>
<feature type="transmembrane region" description="Helical" evidence="8">
    <location>
        <begin position="182"/>
        <end position="203"/>
    </location>
</feature>
<feature type="transmembrane region" description="Helical" evidence="8">
    <location>
        <begin position="484"/>
        <end position="500"/>
    </location>
</feature>
<dbReference type="Pfam" id="PF00324">
    <property type="entry name" value="AA_permease"/>
    <property type="match status" value="1"/>
</dbReference>
<dbReference type="GO" id="GO:0055064">
    <property type="term" value="P:chloride ion homeostasis"/>
    <property type="evidence" value="ECO:0007669"/>
    <property type="project" value="TreeGrafter"/>
</dbReference>
<feature type="domain" description="SLC12A transporter C-terminal" evidence="10">
    <location>
        <begin position="549"/>
        <end position="636"/>
    </location>
</feature>
<dbReference type="GO" id="GO:0005774">
    <property type="term" value="C:vacuolar membrane"/>
    <property type="evidence" value="ECO:0007669"/>
    <property type="project" value="TreeGrafter"/>
</dbReference>
<dbReference type="GO" id="GO:0006884">
    <property type="term" value="P:cell volume homeostasis"/>
    <property type="evidence" value="ECO:0007669"/>
    <property type="project" value="TreeGrafter"/>
</dbReference>
<feature type="transmembrane region" description="Helical" evidence="8">
    <location>
        <begin position="421"/>
        <end position="446"/>
    </location>
</feature>
<feature type="transmembrane region" description="Helical" evidence="8">
    <location>
        <begin position="210"/>
        <end position="228"/>
    </location>
</feature>
<evidence type="ECO:0000256" key="1">
    <source>
        <dbReference type="ARBA" id="ARBA00004141"/>
    </source>
</evidence>
<feature type="region of interest" description="Disordered" evidence="7">
    <location>
        <begin position="1121"/>
        <end position="1191"/>
    </location>
</feature>
<comment type="similarity">
    <text evidence="2">Belongs to the SLC12A transporter family.</text>
</comment>
<evidence type="ECO:0000256" key="2">
    <source>
        <dbReference type="ARBA" id="ARBA00010593"/>
    </source>
</evidence>
<feature type="transmembrane region" description="Helical" evidence="8">
    <location>
        <begin position="275"/>
        <end position="294"/>
    </location>
</feature>
<proteinExistence type="inferred from homology"/>
<evidence type="ECO:0000313" key="11">
    <source>
        <dbReference type="EMBL" id="CDP34938.1"/>
    </source>
</evidence>
<dbReference type="PANTHER" id="PTHR11827:SF72">
    <property type="entry name" value="GH08340P"/>
    <property type="match status" value="1"/>
</dbReference>
<evidence type="ECO:0000256" key="5">
    <source>
        <dbReference type="ARBA" id="ARBA00022989"/>
    </source>
</evidence>
<dbReference type="InterPro" id="IPR004842">
    <property type="entry name" value="SLC12A_fam"/>
</dbReference>
<dbReference type="InterPro" id="IPR018491">
    <property type="entry name" value="SLC12_C"/>
</dbReference>
<feature type="domain" description="Amino acid permease/ SLC12A" evidence="9">
    <location>
        <begin position="61"/>
        <end position="537"/>
    </location>
</feature>
<comment type="subcellular location">
    <subcellularLocation>
        <location evidence="1">Membrane</location>
        <topology evidence="1">Multi-pass membrane protein</topology>
    </subcellularLocation>
</comment>
<evidence type="ECO:0000256" key="4">
    <source>
        <dbReference type="ARBA" id="ARBA00022692"/>
    </source>
</evidence>
<reference evidence="11" key="1">
    <citation type="submission" date="2014-02" db="EMBL/GenBank/DDBJ databases">
        <authorList>
            <person name="Genoscope - CEA"/>
        </authorList>
    </citation>
    <scope>NUCLEOTIDE SEQUENCE</scope>
    <source>
        <strain evidence="11">LS3</strain>
    </source>
</reference>
<feature type="transmembrane region" description="Helical" evidence="8">
    <location>
        <begin position="86"/>
        <end position="109"/>
    </location>
</feature>
<evidence type="ECO:0000256" key="6">
    <source>
        <dbReference type="ARBA" id="ARBA00023136"/>
    </source>
</evidence>